<dbReference type="RefSeq" id="WP_211553557.1">
    <property type="nucleotide sequence ID" value="NZ_CP073695.1"/>
</dbReference>
<dbReference type="InterPro" id="IPR055940">
    <property type="entry name" value="DUF7518"/>
</dbReference>
<evidence type="ECO:0000313" key="2">
    <source>
        <dbReference type="EMBL" id="QUO47552.1"/>
    </source>
</evidence>
<feature type="compositionally biased region" description="Low complexity" evidence="1">
    <location>
        <begin position="44"/>
        <end position="70"/>
    </location>
</feature>
<gene>
    <name evidence="2" type="ORF">J7656_13410</name>
</gene>
<dbReference type="Proteomes" id="UP000679341">
    <property type="component" value="Chromosome"/>
</dbReference>
<feature type="compositionally biased region" description="Basic and acidic residues" evidence="1">
    <location>
        <begin position="33"/>
        <end position="43"/>
    </location>
</feature>
<evidence type="ECO:0000313" key="3">
    <source>
        <dbReference type="Proteomes" id="UP000679341"/>
    </source>
</evidence>
<dbReference type="GeneID" id="64828556"/>
<name>A0A8T8LJY6_9EURY</name>
<sequence length="161" mass="16621">MSNRVEDLERQVAELQAAVNGLTEELVEMKERVRQLEDERSVAVEEAAAEATAGSEATDAAAGEPAAGEPATDEPASDDASEVSGGERTTHSDDHVDVFESVEEPSDGGDGEAATVDDASEGDDVIVPEQSATTPDADAEAEEAAEDDDDGESSDSDIIVA</sequence>
<feature type="compositionally biased region" description="Acidic residues" evidence="1">
    <location>
        <begin position="100"/>
        <end position="110"/>
    </location>
</feature>
<feature type="compositionally biased region" description="Acidic residues" evidence="1">
    <location>
        <begin position="137"/>
        <end position="155"/>
    </location>
</feature>
<feature type="region of interest" description="Disordered" evidence="1">
    <location>
        <begin position="33"/>
        <end position="161"/>
    </location>
</feature>
<feature type="compositionally biased region" description="Basic and acidic residues" evidence="1">
    <location>
        <begin position="88"/>
        <end position="98"/>
    </location>
</feature>
<dbReference type="KEGG" id="hss:J7656_13410"/>
<dbReference type="AlphaFoldDB" id="A0A8T8LJY6"/>
<proteinExistence type="predicted"/>
<dbReference type="OrthoDB" id="343134at2157"/>
<feature type="compositionally biased region" description="Acidic residues" evidence="1">
    <location>
        <begin position="71"/>
        <end position="81"/>
    </location>
</feature>
<protein>
    <submittedName>
        <fullName evidence="2">BZIP transcription factor</fullName>
    </submittedName>
</protein>
<accession>A0A8T8LJY6</accession>
<organism evidence="2 3">
    <name type="scientific">Halorubrum ruber</name>
    <dbReference type="NCBI Taxonomy" id="2982524"/>
    <lineage>
        <taxon>Archaea</taxon>
        <taxon>Methanobacteriati</taxon>
        <taxon>Methanobacteriota</taxon>
        <taxon>Stenosarchaea group</taxon>
        <taxon>Halobacteria</taxon>
        <taxon>Halobacteriales</taxon>
        <taxon>Haloferacaceae</taxon>
        <taxon>Halorubrum</taxon>
    </lineage>
</organism>
<reference evidence="2 3" key="1">
    <citation type="submission" date="2021-03" db="EMBL/GenBank/DDBJ databases">
        <title>Halorubrum sodomense MBLA0099, Whole genome shotgun sequencing.</title>
        <authorList>
            <person name="Seo M.-J."/>
            <person name="Cho E.-S."/>
            <person name="Hwang C.Y."/>
        </authorList>
    </citation>
    <scope>NUCLEOTIDE SEQUENCE [LARGE SCALE GENOMIC DNA]</scope>
    <source>
        <strain evidence="2 3">MBLA0099</strain>
    </source>
</reference>
<keyword evidence="3" id="KW-1185">Reference proteome</keyword>
<evidence type="ECO:0000256" key="1">
    <source>
        <dbReference type="SAM" id="MobiDB-lite"/>
    </source>
</evidence>
<dbReference type="EMBL" id="CP073695">
    <property type="protein sequence ID" value="QUO47552.1"/>
    <property type="molecule type" value="Genomic_DNA"/>
</dbReference>
<dbReference type="Pfam" id="PF24362">
    <property type="entry name" value="DUF7518"/>
    <property type="match status" value="1"/>
</dbReference>